<evidence type="ECO:0000256" key="2">
    <source>
        <dbReference type="SAM" id="MobiDB-lite"/>
    </source>
</evidence>
<organism evidence="3 4">
    <name type="scientific">Dendrobium chrysotoxum</name>
    <name type="common">Orchid</name>
    <dbReference type="NCBI Taxonomy" id="161865"/>
    <lineage>
        <taxon>Eukaryota</taxon>
        <taxon>Viridiplantae</taxon>
        <taxon>Streptophyta</taxon>
        <taxon>Embryophyta</taxon>
        <taxon>Tracheophyta</taxon>
        <taxon>Spermatophyta</taxon>
        <taxon>Magnoliopsida</taxon>
        <taxon>Liliopsida</taxon>
        <taxon>Asparagales</taxon>
        <taxon>Orchidaceae</taxon>
        <taxon>Epidendroideae</taxon>
        <taxon>Malaxideae</taxon>
        <taxon>Dendrobiinae</taxon>
        <taxon>Dendrobium</taxon>
    </lineage>
</organism>
<dbReference type="Proteomes" id="UP000775213">
    <property type="component" value="Unassembled WGS sequence"/>
</dbReference>
<feature type="region of interest" description="Disordered" evidence="2">
    <location>
        <begin position="301"/>
        <end position="339"/>
    </location>
</feature>
<feature type="coiled-coil region" evidence="1">
    <location>
        <begin position="190"/>
        <end position="231"/>
    </location>
</feature>
<accession>A0AAV7GBL6</accession>
<gene>
    <name evidence="3" type="ORF">IEQ34_017464</name>
</gene>
<name>A0AAV7GBL6_DENCH</name>
<dbReference type="EMBL" id="JAGFBR010000016">
    <property type="protein sequence ID" value="KAH0453140.1"/>
    <property type="molecule type" value="Genomic_DNA"/>
</dbReference>
<reference evidence="3 4" key="1">
    <citation type="journal article" date="2021" name="Hortic Res">
        <title>Chromosome-scale assembly of the Dendrobium chrysotoxum genome enhances the understanding of orchid evolution.</title>
        <authorList>
            <person name="Zhang Y."/>
            <person name="Zhang G.Q."/>
            <person name="Zhang D."/>
            <person name="Liu X.D."/>
            <person name="Xu X.Y."/>
            <person name="Sun W.H."/>
            <person name="Yu X."/>
            <person name="Zhu X."/>
            <person name="Wang Z.W."/>
            <person name="Zhao X."/>
            <person name="Zhong W.Y."/>
            <person name="Chen H."/>
            <person name="Yin W.L."/>
            <person name="Huang T."/>
            <person name="Niu S.C."/>
            <person name="Liu Z.J."/>
        </authorList>
    </citation>
    <scope>NUCLEOTIDE SEQUENCE [LARGE SCALE GENOMIC DNA]</scope>
    <source>
        <strain evidence="3">Lindl</strain>
    </source>
</reference>
<keyword evidence="4" id="KW-1185">Reference proteome</keyword>
<keyword evidence="1" id="KW-0175">Coiled coil</keyword>
<dbReference type="AlphaFoldDB" id="A0AAV7GBL6"/>
<feature type="region of interest" description="Disordered" evidence="2">
    <location>
        <begin position="66"/>
        <end position="89"/>
    </location>
</feature>
<evidence type="ECO:0000313" key="3">
    <source>
        <dbReference type="EMBL" id="KAH0453140.1"/>
    </source>
</evidence>
<protein>
    <submittedName>
        <fullName evidence="3">Uncharacterized protein</fullName>
    </submittedName>
</protein>
<sequence length="339" mass="38856">MSPFTLEQKDLLRILKLSDLDALHYEVRYLSRYVDEEYLFKVGLSAQAGRSHAQILKKFARVPEVVPQKNHSKRPGSEEGLQASRKKRADEVLTVVSKGPRASPSKSYIPEDVLNHQCIGRRRAEELYSDFKLEMTKTLNDWNKEFVKGEYKKKYDSKVKEMKVVEDQLEGCRTELANKISSFSSQNERMDRLHIELVEAQAMIKQQEKTQQVLEAENERLQSVLSEKETQQLPSVVIEEFKKSYAFKIIIEDHIQEARSHIYDEEVKALEAECAEDGFIRGFMKGVRTVYRKIGAEIEGLTPSQASGDASSDSGGEELESELQRAFALEEDEDDVEIL</sequence>
<proteinExistence type="predicted"/>
<evidence type="ECO:0000256" key="1">
    <source>
        <dbReference type="SAM" id="Coils"/>
    </source>
</evidence>
<comment type="caution">
    <text evidence="3">The sequence shown here is derived from an EMBL/GenBank/DDBJ whole genome shotgun (WGS) entry which is preliminary data.</text>
</comment>
<evidence type="ECO:0000313" key="4">
    <source>
        <dbReference type="Proteomes" id="UP000775213"/>
    </source>
</evidence>
<feature type="compositionally biased region" description="Acidic residues" evidence="2">
    <location>
        <begin position="329"/>
        <end position="339"/>
    </location>
</feature>
<feature type="compositionally biased region" description="Low complexity" evidence="2">
    <location>
        <begin position="304"/>
        <end position="314"/>
    </location>
</feature>